<comment type="caution">
    <text evidence="1">The sequence shown here is derived from an EMBL/GenBank/DDBJ whole genome shotgun (WGS) entry which is preliminary data.</text>
</comment>
<organism evidence="1 2">
    <name type="scientific">Jiangella asiatica</name>
    <dbReference type="NCBI Taxonomy" id="2530372"/>
    <lineage>
        <taxon>Bacteria</taxon>
        <taxon>Bacillati</taxon>
        <taxon>Actinomycetota</taxon>
        <taxon>Actinomycetes</taxon>
        <taxon>Jiangellales</taxon>
        <taxon>Jiangellaceae</taxon>
        <taxon>Jiangella</taxon>
    </lineage>
</organism>
<accession>A0A4R5DGF4</accession>
<dbReference type="InParanoid" id="A0A4R5DGF4"/>
<dbReference type="Gene3D" id="3.30.565.10">
    <property type="entry name" value="Histidine kinase-like ATPase, C-terminal domain"/>
    <property type="match status" value="1"/>
</dbReference>
<sequence length="984" mass="102571">MDVFGTAALRERVLAAWAASPARFREDANAEEELARGAYRDRVVVELAQNAADAGRRAGDPARLLLRLDGRTLVAANTGAPLDAAGVEGLSTLRASTKRDEESVGRFGVGFAAVLAVTDEPRVHTAGGDGIRWSRHDARAAAAAVPGLAGELDRRGHAVPVLRLPFAAAAPVPAGYDTAVVLPLRDDDAVALVRRLLDEIDDALLLTLPALAEVTVEVDGHGLTLAAGRPVTLAGGLQERRIGDRTWRLSTRSGSAADELLADRPFEERSRPVWSVTVAVPVGPGGTPGPLPSSVPGVLHAPTPTDDRTDLPVLVIASLPLDSSRRRVAPGPLTDHLVEQVAQAYAALVAGLALAAGATVLDLVPGPLGVDAVDAQVHRAARTALAATPFVPAAGGDLLRPTEVVLVDGLGWSASGGAAALAGVVTGLPERDWWRDDVLPGLGATVVPLADLVDELAGLELDPPGWRALYDVLDGSDPEAMGALPVPLADGRLVRGPRGVLLPGDVDPELLAPFRLRVVAPDAVHPLLGRLGAAEATAASVLRDPLVAGAVTDLADSDDDPEAVAGAVLRLIAETRLTWRDEPWLAELPLPDATGAVGPARELLLPGSAVLSALDADPDEFTVAPEVVARFGPGTLRAVGVRDGFAVVRDADVPLDPDTEHDLDDEQGWVDATLRLVRARPAEAFIGEFVAVADLDLVRDDAWPDVLGWLAGDAEARAAVVEPALLTLPDGSRRAVASYPAWWLRTHAVLDGRPLGRSSLPGADRVVRALLPVADVPVDDAFAAAVGLVRTLADADADALLDRLADDDVALGAPDLTAVYAELAGRDPSTVRPPQRLRVLDGSGSRVVPAGEAVVCDGPHWLQLGLTGVVPGPVPLADVLDTDLAADVIDADLSAGGRRQPVPDAAAAVLGRVPGTYVEHDDLRVGGVEVDWWVDGDDVHAATTDGLARGLAWVTGRWDRRWLLVEALSEPEALPRLLVEDAFE</sequence>
<proteinExistence type="predicted"/>
<evidence type="ECO:0008006" key="3">
    <source>
        <dbReference type="Google" id="ProtNLM"/>
    </source>
</evidence>
<protein>
    <recommendedName>
        <fullName evidence="3">Molecular chaperone Hsp90</fullName>
    </recommendedName>
</protein>
<dbReference type="RefSeq" id="WP_131894117.1">
    <property type="nucleotide sequence ID" value="NZ_SMKZ01000012.1"/>
</dbReference>
<dbReference type="OrthoDB" id="3201966at2"/>
<dbReference type="Proteomes" id="UP000294739">
    <property type="component" value="Unassembled WGS sequence"/>
</dbReference>
<keyword evidence="2" id="KW-1185">Reference proteome</keyword>
<evidence type="ECO:0000313" key="2">
    <source>
        <dbReference type="Proteomes" id="UP000294739"/>
    </source>
</evidence>
<gene>
    <name evidence="1" type="ORF">E1269_10485</name>
</gene>
<dbReference type="NCBIfam" id="NF047352">
    <property type="entry name" value="P_loop_sacsin"/>
    <property type="match status" value="1"/>
</dbReference>
<dbReference type="EMBL" id="SMKZ01000012">
    <property type="protein sequence ID" value="TDE10904.1"/>
    <property type="molecule type" value="Genomic_DNA"/>
</dbReference>
<reference evidence="1 2" key="1">
    <citation type="submission" date="2019-03" db="EMBL/GenBank/DDBJ databases">
        <title>Draft genome sequences of novel Actinobacteria.</title>
        <authorList>
            <person name="Sahin N."/>
            <person name="Ay H."/>
            <person name="Saygin H."/>
        </authorList>
    </citation>
    <scope>NUCLEOTIDE SEQUENCE [LARGE SCALE GENOMIC DNA]</scope>
    <source>
        <strain evidence="1 2">5K138</strain>
    </source>
</reference>
<name>A0A4R5DGF4_9ACTN</name>
<dbReference type="InterPro" id="IPR036890">
    <property type="entry name" value="HATPase_C_sf"/>
</dbReference>
<evidence type="ECO:0000313" key="1">
    <source>
        <dbReference type="EMBL" id="TDE10904.1"/>
    </source>
</evidence>
<dbReference type="SUPFAM" id="SSF55874">
    <property type="entry name" value="ATPase domain of HSP90 chaperone/DNA topoisomerase II/histidine kinase"/>
    <property type="match status" value="1"/>
</dbReference>
<dbReference type="AlphaFoldDB" id="A0A4R5DGF4"/>